<sequence length="133" mass="15125">MMRKAVEEKNAKGDVENVNARIPMCFVGIEQTNVRNRFLVVIVVKLVNIARNTAMTFFGFDVCFKMKKLNYHPCLPGNNGFYLDDHCKDLPNANLEGSTLEDRAHMYETKFPAQGYGLWSGFKRGPHQATSHL</sequence>
<proteinExistence type="predicted"/>
<dbReference type="AlphaFoldDB" id="A0A7R8H452"/>
<accession>A0A7R8H452</accession>
<organism evidence="1 2">
    <name type="scientific">Lepeophtheirus salmonis</name>
    <name type="common">Salmon louse</name>
    <name type="synonym">Caligus salmonis</name>
    <dbReference type="NCBI Taxonomy" id="72036"/>
    <lineage>
        <taxon>Eukaryota</taxon>
        <taxon>Metazoa</taxon>
        <taxon>Ecdysozoa</taxon>
        <taxon>Arthropoda</taxon>
        <taxon>Crustacea</taxon>
        <taxon>Multicrustacea</taxon>
        <taxon>Hexanauplia</taxon>
        <taxon>Copepoda</taxon>
        <taxon>Siphonostomatoida</taxon>
        <taxon>Caligidae</taxon>
        <taxon>Lepeophtheirus</taxon>
    </lineage>
</organism>
<gene>
    <name evidence="1" type="ORF">LSAA_4886</name>
</gene>
<name>A0A7R8H452_LEPSM</name>
<keyword evidence="2" id="KW-1185">Reference proteome</keyword>
<protein>
    <submittedName>
        <fullName evidence="1">(salmon louse) hypothetical protein</fullName>
    </submittedName>
</protein>
<dbReference type="EMBL" id="HG994593">
    <property type="protein sequence ID" value="CAF2855333.1"/>
    <property type="molecule type" value="Genomic_DNA"/>
</dbReference>
<evidence type="ECO:0000313" key="1">
    <source>
        <dbReference type="EMBL" id="CAF2855333.1"/>
    </source>
</evidence>
<reference evidence="1" key="1">
    <citation type="submission" date="2021-02" db="EMBL/GenBank/DDBJ databases">
        <authorList>
            <person name="Bekaert M."/>
        </authorList>
    </citation>
    <scope>NUCLEOTIDE SEQUENCE</scope>
    <source>
        <strain evidence="1">IoA-00</strain>
    </source>
</reference>
<dbReference type="Proteomes" id="UP000675881">
    <property type="component" value="Chromosome 14"/>
</dbReference>
<evidence type="ECO:0000313" key="2">
    <source>
        <dbReference type="Proteomes" id="UP000675881"/>
    </source>
</evidence>